<keyword evidence="2" id="KW-1185">Reference proteome</keyword>
<protein>
    <recommendedName>
        <fullName evidence="3">F-box domain-containing protein</fullName>
    </recommendedName>
</protein>
<evidence type="ECO:0000313" key="1">
    <source>
        <dbReference type="EMBL" id="KAF7364322.1"/>
    </source>
</evidence>
<dbReference type="OrthoDB" id="3145912at2759"/>
<name>A0A8H6YSD5_9AGAR</name>
<reference evidence="1" key="1">
    <citation type="submission" date="2020-05" db="EMBL/GenBank/DDBJ databases">
        <title>Mycena genomes resolve the evolution of fungal bioluminescence.</title>
        <authorList>
            <person name="Tsai I.J."/>
        </authorList>
    </citation>
    <scope>NUCLEOTIDE SEQUENCE</scope>
    <source>
        <strain evidence="1">160909Yilan</strain>
    </source>
</reference>
<proteinExistence type="predicted"/>
<comment type="caution">
    <text evidence="1">The sequence shown here is derived from an EMBL/GenBank/DDBJ whole genome shotgun (WGS) entry which is preliminary data.</text>
</comment>
<dbReference type="EMBL" id="JACAZH010000007">
    <property type="protein sequence ID" value="KAF7364322.1"/>
    <property type="molecule type" value="Genomic_DNA"/>
</dbReference>
<dbReference type="AlphaFoldDB" id="A0A8H6YSD5"/>
<accession>A0A8H6YSD5</accession>
<organism evidence="1 2">
    <name type="scientific">Mycena sanguinolenta</name>
    <dbReference type="NCBI Taxonomy" id="230812"/>
    <lineage>
        <taxon>Eukaryota</taxon>
        <taxon>Fungi</taxon>
        <taxon>Dikarya</taxon>
        <taxon>Basidiomycota</taxon>
        <taxon>Agaricomycotina</taxon>
        <taxon>Agaricomycetes</taxon>
        <taxon>Agaricomycetidae</taxon>
        <taxon>Agaricales</taxon>
        <taxon>Marasmiineae</taxon>
        <taxon>Mycenaceae</taxon>
        <taxon>Mycena</taxon>
    </lineage>
</organism>
<dbReference type="Proteomes" id="UP000623467">
    <property type="component" value="Unassembled WGS sequence"/>
</dbReference>
<evidence type="ECO:0008006" key="3">
    <source>
        <dbReference type="Google" id="ProtNLM"/>
    </source>
</evidence>
<gene>
    <name evidence="1" type="ORF">MSAN_01092300</name>
</gene>
<sequence length="306" mass="34617">MTVAQDQTILEPQPLLPAELEKEIFEVLALSSLKLIPKLVLVSKRVRIWLEPLLYRHLSVCSLDFRRDRSELLRISSNECLEILDSKPASFLRDHVRYLALTNIPDATVERILSSCTEIRSLAIFQIDPIPILLPLIQAAPLVHLSINVTQLCGPVAHFEPSAFARLTHLEIFGTKKQPSSCWGGDLGRLPALTHLLVHCIPWGSPEPPFRDILAECRALEVLIQLLAHEEDAASYAYFADDARAVTWLSGTFLDDWEKSMLGGEDHWFLADAFVHRRRTGQIAASEYAIPRTWRPYVSGIRHLYS</sequence>
<evidence type="ECO:0000313" key="2">
    <source>
        <dbReference type="Proteomes" id="UP000623467"/>
    </source>
</evidence>